<name>A0A7F8KG20_DELLE</name>
<dbReference type="InParanoid" id="A0A7F8KG20"/>
<sequence length="196" mass="20260">MAPTPAGSELAAAEAAGEQTPAAAPAGGDGAGPERGAGRPCRPRLGPRAWNKGARAPVGRTPARRPPPRPRLRLRPATPGQAPAGGARAARGRPASPSVPQSYLTRPRTQPGGHGRPRHARQPRAGPAVSRTHRLPSPLSRTGPAAAVPSSPPPERRPRSDREESSHSLDSPLQSSCPCHRTPPKLKTPAATVEPV</sequence>
<dbReference type="AlphaFoldDB" id="A0A7F8KG20"/>
<feature type="region of interest" description="Disordered" evidence="1">
    <location>
        <begin position="1"/>
        <end position="196"/>
    </location>
</feature>
<accession>A0A7F8KG20</accession>
<protein>
    <submittedName>
        <fullName evidence="3">Uncharacterized protein LOC111184175</fullName>
    </submittedName>
</protein>
<feature type="compositionally biased region" description="Low complexity" evidence="1">
    <location>
        <begin position="1"/>
        <end position="26"/>
    </location>
</feature>
<gene>
    <name evidence="3" type="primary">LOC111184175</name>
</gene>
<dbReference type="RefSeq" id="XP_030618787.1">
    <property type="nucleotide sequence ID" value="XM_030762927.1"/>
</dbReference>
<feature type="compositionally biased region" description="Basic and acidic residues" evidence="1">
    <location>
        <begin position="154"/>
        <end position="167"/>
    </location>
</feature>
<proteinExistence type="predicted"/>
<feature type="compositionally biased region" description="Low complexity" evidence="1">
    <location>
        <begin position="75"/>
        <end position="95"/>
    </location>
</feature>
<feature type="compositionally biased region" description="Polar residues" evidence="1">
    <location>
        <begin position="98"/>
        <end position="108"/>
    </location>
</feature>
<dbReference type="GeneID" id="111184175"/>
<organism evidence="2 3">
    <name type="scientific">Delphinapterus leucas</name>
    <name type="common">Beluga whale</name>
    <dbReference type="NCBI Taxonomy" id="9749"/>
    <lineage>
        <taxon>Eukaryota</taxon>
        <taxon>Metazoa</taxon>
        <taxon>Chordata</taxon>
        <taxon>Craniata</taxon>
        <taxon>Vertebrata</taxon>
        <taxon>Euteleostomi</taxon>
        <taxon>Mammalia</taxon>
        <taxon>Eutheria</taxon>
        <taxon>Laurasiatheria</taxon>
        <taxon>Artiodactyla</taxon>
        <taxon>Whippomorpha</taxon>
        <taxon>Cetacea</taxon>
        <taxon>Odontoceti</taxon>
        <taxon>Monodontidae</taxon>
        <taxon>Delphinapterus</taxon>
    </lineage>
</organism>
<evidence type="ECO:0000313" key="2">
    <source>
        <dbReference type="Proteomes" id="UP000248483"/>
    </source>
</evidence>
<evidence type="ECO:0000256" key="1">
    <source>
        <dbReference type="SAM" id="MobiDB-lite"/>
    </source>
</evidence>
<reference evidence="3" key="1">
    <citation type="submission" date="2025-08" db="UniProtKB">
        <authorList>
            <consortium name="RefSeq"/>
        </authorList>
    </citation>
    <scope>IDENTIFICATION</scope>
    <source>
        <tissue evidence="3">Blood</tissue>
    </source>
</reference>
<evidence type="ECO:0000313" key="3">
    <source>
        <dbReference type="RefSeq" id="XP_030618787.1"/>
    </source>
</evidence>
<dbReference type="KEGG" id="dle:111184175"/>
<dbReference type="Proteomes" id="UP000248483">
    <property type="component" value="Unplaced"/>
</dbReference>
<keyword evidence="2" id="KW-1185">Reference proteome</keyword>
<feature type="compositionally biased region" description="Basic residues" evidence="1">
    <location>
        <begin position="62"/>
        <end position="74"/>
    </location>
</feature>